<evidence type="ECO:0000256" key="6">
    <source>
        <dbReference type="ARBA" id="ARBA00023136"/>
    </source>
</evidence>
<dbReference type="PANTHER" id="PTHR34582:SF6">
    <property type="entry name" value="UPF0702 TRANSMEMBRANE PROTEIN YCAP"/>
    <property type="match status" value="1"/>
</dbReference>
<name>A0ABT1QSR7_9GAMM</name>
<dbReference type="Gene3D" id="3.30.240.20">
    <property type="entry name" value="bsu07140 like domains"/>
    <property type="match status" value="1"/>
</dbReference>
<keyword evidence="6 7" id="KW-0472">Membrane</keyword>
<feature type="domain" description="YetF C-terminal" evidence="8">
    <location>
        <begin position="86"/>
        <end position="154"/>
    </location>
</feature>
<comment type="similarity">
    <text evidence="2">Belongs to the UPF0702 family.</text>
</comment>
<feature type="transmembrane region" description="Helical" evidence="7">
    <location>
        <begin position="63"/>
        <end position="84"/>
    </location>
</feature>
<dbReference type="InterPro" id="IPR023090">
    <property type="entry name" value="UPF0702_alpha/beta_dom_sf"/>
</dbReference>
<dbReference type="InterPro" id="IPR007353">
    <property type="entry name" value="DUF421"/>
</dbReference>
<comment type="subcellular location">
    <subcellularLocation>
        <location evidence="1">Cell membrane</location>
        <topology evidence="1">Multi-pass membrane protein</topology>
    </subcellularLocation>
</comment>
<comment type="caution">
    <text evidence="9">The sequence shown here is derived from an EMBL/GenBank/DDBJ whole genome shotgun (WGS) entry which is preliminary data.</text>
</comment>
<feature type="transmembrane region" description="Helical" evidence="7">
    <location>
        <begin position="12"/>
        <end position="28"/>
    </location>
</feature>
<keyword evidence="10" id="KW-1185">Reference proteome</keyword>
<keyword evidence="4 7" id="KW-0812">Transmembrane</keyword>
<dbReference type="RefSeq" id="WP_255914456.1">
    <property type="nucleotide sequence ID" value="NZ_JANFQO010000009.1"/>
</dbReference>
<dbReference type="EMBL" id="JANFQO010000009">
    <property type="protein sequence ID" value="MCQ4165311.1"/>
    <property type="molecule type" value="Genomic_DNA"/>
</dbReference>
<protein>
    <submittedName>
        <fullName evidence="9">DUF421 domain-containing protein</fullName>
    </submittedName>
</protein>
<evidence type="ECO:0000256" key="1">
    <source>
        <dbReference type="ARBA" id="ARBA00004651"/>
    </source>
</evidence>
<evidence type="ECO:0000259" key="8">
    <source>
        <dbReference type="Pfam" id="PF04239"/>
    </source>
</evidence>
<evidence type="ECO:0000256" key="4">
    <source>
        <dbReference type="ARBA" id="ARBA00022692"/>
    </source>
</evidence>
<sequence>MWQLGEPWWELLLRGSVVYLVLFLLFRLSGKRQVGQLTPFDLLLLLIISNAVQNAMVGSDSSLPGGLLVAVVLLAWNFALSWLASRSRKAEVLLEGRPEVLIHDGRIYTEVLRRNHLSLDDLNAALRRQGIFHPDDVAFAVLETNGGISVQARQKA</sequence>
<evidence type="ECO:0000256" key="7">
    <source>
        <dbReference type="SAM" id="Phobius"/>
    </source>
</evidence>
<gene>
    <name evidence="9" type="ORF">NM961_11370</name>
</gene>
<organism evidence="9 10">
    <name type="scientific">Tahibacter harae</name>
    <dbReference type="NCBI Taxonomy" id="2963937"/>
    <lineage>
        <taxon>Bacteria</taxon>
        <taxon>Pseudomonadati</taxon>
        <taxon>Pseudomonadota</taxon>
        <taxon>Gammaproteobacteria</taxon>
        <taxon>Lysobacterales</taxon>
        <taxon>Rhodanobacteraceae</taxon>
        <taxon>Tahibacter</taxon>
    </lineage>
</organism>
<keyword evidence="3" id="KW-1003">Cell membrane</keyword>
<keyword evidence="5 7" id="KW-1133">Transmembrane helix</keyword>
<dbReference type="Proteomes" id="UP001165498">
    <property type="component" value="Unassembled WGS sequence"/>
</dbReference>
<proteinExistence type="inferred from homology"/>
<reference evidence="9" key="1">
    <citation type="submission" date="2022-07" db="EMBL/GenBank/DDBJ databases">
        <title>Tahibacter sp., a new gammaproteobacterium isolated from the silt sample collected at pig farm.</title>
        <authorList>
            <person name="Chen H."/>
        </authorList>
    </citation>
    <scope>NUCLEOTIDE SEQUENCE</scope>
    <source>
        <strain evidence="9">P2K</strain>
    </source>
</reference>
<evidence type="ECO:0000256" key="3">
    <source>
        <dbReference type="ARBA" id="ARBA00022475"/>
    </source>
</evidence>
<evidence type="ECO:0000313" key="9">
    <source>
        <dbReference type="EMBL" id="MCQ4165311.1"/>
    </source>
</evidence>
<evidence type="ECO:0000256" key="5">
    <source>
        <dbReference type="ARBA" id="ARBA00022989"/>
    </source>
</evidence>
<accession>A0ABT1QSR7</accession>
<feature type="transmembrane region" description="Helical" evidence="7">
    <location>
        <begin position="40"/>
        <end position="57"/>
    </location>
</feature>
<evidence type="ECO:0000256" key="2">
    <source>
        <dbReference type="ARBA" id="ARBA00006448"/>
    </source>
</evidence>
<dbReference type="Pfam" id="PF04239">
    <property type="entry name" value="DUF421"/>
    <property type="match status" value="1"/>
</dbReference>
<evidence type="ECO:0000313" key="10">
    <source>
        <dbReference type="Proteomes" id="UP001165498"/>
    </source>
</evidence>
<dbReference type="PANTHER" id="PTHR34582">
    <property type="entry name" value="UPF0702 TRANSMEMBRANE PROTEIN YCAP"/>
    <property type="match status" value="1"/>
</dbReference>